<proteinExistence type="predicted"/>
<dbReference type="InterPro" id="IPR041289">
    <property type="entry name" value="Bact_RF_family3"/>
</dbReference>
<gene>
    <name evidence="2" type="ORF">GCM10009863_58050</name>
</gene>
<keyword evidence="3" id="KW-1185">Reference proteome</keyword>
<comment type="caution">
    <text evidence="2">The sequence shown here is derived from an EMBL/GenBank/DDBJ whole genome shotgun (WGS) entry which is preliminary data.</text>
</comment>
<evidence type="ECO:0008006" key="4">
    <source>
        <dbReference type="Google" id="ProtNLM"/>
    </source>
</evidence>
<dbReference type="Proteomes" id="UP001501447">
    <property type="component" value="Unassembled WGS sequence"/>
</dbReference>
<feature type="compositionally biased region" description="Gly residues" evidence="1">
    <location>
        <begin position="332"/>
        <end position="341"/>
    </location>
</feature>
<feature type="compositionally biased region" description="Acidic residues" evidence="1">
    <location>
        <begin position="353"/>
        <end position="362"/>
    </location>
</feature>
<reference evidence="3" key="1">
    <citation type="journal article" date="2019" name="Int. J. Syst. Evol. Microbiol.">
        <title>The Global Catalogue of Microorganisms (GCM) 10K type strain sequencing project: providing services to taxonomists for standard genome sequencing and annotation.</title>
        <authorList>
            <consortium name="The Broad Institute Genomics Platform"/>
            <consortium name="The Broad Institute Genome Sequencing Center for Infectious Disease"/>
            <person name="Wu L."/>
            <person name="Ma J."/>
        </authorList>
    </citation>
    <scope>NUCLEOTIDE SEQUENCE [LARGE SCALE GENOMIC DNA]</scope>
    <source>
        <strain evidence="3">JCM 16373</strain>
    </source>
</reference>
<evidence type="ECO:0000256" key="1">
    <source>
        <dbReference type="SAM" id="MobiDB-lite"/>
    </source>
</evidence>
<evidence type="ECO:0000313" key="2">
    <source>
        <dbReference type="EMBL" id="GAA2634142.1"/>
    </source>
</evidence>
<feature type="region of interest" description="Disordered" evidence="1">
    <location>
        <begin position="317"/>
        <end position="362"/>
    </location>
</feature>
<dbReference type="RefSeq" id="WP_344570019.1">
    <property type="nucleotide sequence ID" value="NZ_BAAARJ010000023.1"/>
</dbReference>
<evidence type="ECO:0000313" key="3">
    <source>
        <dbReference type="Proteomes" id="UP001501447"/>
    </source>
</evidence>
<name>A0ABP6D553_9ACTN</name>
<accession>A0ABP6D553</accession>
<dbReference type="Pfam" id="PF18845">
    <property type="entry name" value="baeRF_family3"/>
    <property type="match status" value="1"/>
</dbReference>
<dbReference type="EMBL" id="BAAARJ010000023">
    <property type="protein sequence ID" value="GAA2634142.1"/>
    <property type="molecule type" value="Genomic_DNA"/>
</dbReference>
<protein>
    <recommendedName>
        <fullName evidence="4">Chemotaxis protein</fullName>
    </recommendedName>
</protein>
<organism evidence="2 3">
    <name type="scientific">Streptomyces axinellae</name>
    <dbReference type="NCBI Taxonomy" id="552788"/>
    <lineage>
        <taxon>Bacteria</taxon>
        <taxon>Bacillati</taxon>
        <taxon>Actinomycetota</taxon>
        <taxon>Actinomycetes</taxon>
        <taxon>Kitasatosporales</taxon>
        <taxon>Streptomycetaceae</taxon>
        <taxon>Streptomyces</taxon>
    </lineage>
</organism>
<sequence length="410" mass="44738">MRTNDLTNEVLAGLREPRPYPAVTLVLPTHRTRPAKTQDPVRLRNLIAEASRRLHEDPAVPERVRAEVVGHLEQAEAEVDLVYTLDTLVLFAARGEHQFWHLPRSSPVERIVISDTFLTRNLVAAKAQNRPYWVLTFAEDRARLWSGSGEDLAEERREGFPIEQDKNLPAREWVPRTGDFPTGYRDEVALQHLRAVDADLAKLLEHEPRPLIIAGLAQGLSALEDVGTHAARSALATVPKGGLTDARASVVFDAIAPARAELLTARTDSALERLGQARGRKEFVAGIDEVWQAAQEGRLALLVVEEPFRQRVRLAGGHLEPLPEEGGEAGEEGAGGSGTGVAGQSVGSGEPYEVGDEADVDDAGEVRDDIVDETVEFALSTEAEVVFVPDGTLEEHGRIAGAVRYAWSRA</sequence>
<feature type="compositionally biased region" description="Acidic residues" evidence="1">
    <location>
        <begin position="322"/>
        <end position="331"/>
    </location>
</feature>